<gene>
    <name evidence="4" type="ORF">J2W40_003331</name>
</gene>
<protein>
    <submittedName>
        <fullName evidence="4">3-hydroxy-9,10-secoandrosta-1,3,5(10)-triene-9, 17-dione monooxygenase reductase component</fullName>
        <ecNumber evidence="4">1.5.1.-</ecNumber>
    </submittedName>
</protein>
<feature type="domain" description="Flavin reductase like" evidence="3">
    <location>
        <begin position="15"/>
        <end position="158"/>
    </location>
</feature>
<evidence type="ECO:0000313" key="5">
    <source>
        <dbReference type="Proteomes" id="UP001267638"/>
    </source>
</evidence>
<evidence type="ECO:0000313" key="4">
    <source>
        <dbReference type="EMBL" id="MDR7156487.1"/>
    </source>
</evidence>
<reference evidence="4 5" key="1">
    <citation type="submission" date="2023-07" db="EMBL/GenBank/DDBJ databases">
        <title>Sorghum-associated microbial communities from plants grown in Nebraska, USA.</title>
        <authorList>
            <person name="Schachtman D."/>
        </authorList>
    </citation>
    <scope>NUCLEOTIDE SEQUENCE [LARGE SCALE GENOMIC DNA]</scope>
    <source>
        <strain evidence="4 5">4256</strain>
    </source>
</reference>
<organism evidence="4 5">
    <name type="scientific">Sphingobium xenophagum</name>
    <dbReference type="NCBI Taxonomy" id="121428"/>
    <lineage>
        <taxon>Bacteria</taxon>
        <taxon>Pseudomonadati</taxon>
        <taxon>Pseudomonadota</taxon>
        <taxon>Alphaproteobacteria</taxon>
        <taxon>Sphingomonadales</taxon>
        <taxon>Sphingomonadaceae</taxon>
        <taxon>Sphingobium</taxon>
    </lineage>
</organism>
<name>A0ABU1X5R4_SPHXE</name>
<dbReference type="InterPro" id="IPR002563">
    <property type="entry name" value="Flavin_Rdtase-like_dom"/>
</dbReference>
<keyword evidence="2 4" id="KW-0560">Oxidoreductase</keyword>
<accession>A0ABU1X5R4</accession>
<dbReference type="SUPFAM" id="SSF46785">
    <property type="entry name" value="Winged helix' DNA-binding domain"/>
    <property type="match status" value="1"/>
</dbReference>
<keyword evidence="4" id="KW-0503">Monooxygenase</keyword>
<dbReference type="SMART" id="SM00903">
    <property type="entry name" value="Flavin_Reduct"/>
    <property type="match status" value="1"/>
</dbReference>
<dbReference type="RefSeq" id="WP_310226831.1">
    <property type="nucleotide sequence ID" value="NZ_JAVDWV010000016.1"/>
</dbReference>
<dbReference type="Gene3D" id="2.30.110.10">
    <property type="entry name" value="Electron Transport, Fmn-binding Protein, Chain A"/>
    <property type="match status" value="1"/>
</dbReference>
<proteinExistence type="inferred from homology"/>
<dbReference type="GO" id="GO:0004497">
    <property type="term" value="F:monooxygenase activity"/>
    <property type="evidence" value="ECO:0007669"/>
    <property type="project" value="UniProtKB-KW"/>
</dbReference>
<evidence type="ECO:0000256" key="1">
    <source>
        <dbReference type="ARBA" id="ARBA00008898"/>
    </source>
</evidence>
<comment type="similarity">
    <text evidence="1">Belongs to the non-flavoprotein flavin reductase family.</text>
</comment>
<keyword evidence="5" id="KW-1185">Reference proteome</keyword>
<dbReference type="SUPFAM" id="SSF50475">
    <property type="entry name" value="FMN-binding split barrel"/>
    <property type="match status" value="1"/>
</dbReference>
<sequence length="312" mass="33941">MTANNLASKDFRSALGSFATGVTIVTTVAPDGTDVGMTANSFNSVSMDPPLVLWSIGKNALSQPAFATAGHFAVHILASDQQSLSDRFARRGEDKFAGLELERGPGDVPLLDGCATRFKCRTAYRYDGGDHDIIVGEVLEFDHFEKHPLVFHRGRYSAVAPAASERELAGQSLDFLLVRAQFAASREIHKELARADLDDNEYFALTALGVRPLTIGEMNEIGQFYACIVDHAAIDHMTDIGLIDVNEGADGKITLTEKGHILVLRLLAIGKDSEQTMLDQFEPWEGQFLKDALRRIGRTTPSVAPTPPAVKD</sequence>
<dbReference type="PANTHER" id="PTHR30466">
    <property type="entry name" value="FLAVIN REDUCTASE"/>
    <property type="match status" value="1"/>
</dbReference>
<dbReference type="InterPro" id="IPR036390">
    <property type="entry name" value="WH_DNA-bd_sf"/>
</dbReference>
<dbReference type="InterPro" id="IPR050268">
    <property type="entry name" value="NADH-dep_flavin_reductase"/>
</dbReference>
<dbReference type="InterPro" id="IPR036388">
    <property type="entry name" value="WH-like_DNA-bd_sf"/>
</dbReference>
<comment type="caution">
    <text evidence="4">The sequence shown here is derived from an EMBL/GenBank/DDBJ whole genome shotgun (WGS) entry which is preliminary data.</text>
</comment>
<evidence type="ECO:0000259" key="3">
    <source>
        <dbReference type="SMART" id="SM00903"/>
    </source>
</evidence>
<dbReference type="InterPro" id="IPR012349">
    <property type="entry name" value="Split_barrel_FMN-bd"/>
</dbReference>
<dbReference type="Proteomes" id="UP001267638">
    <property type="component" value="Unassembled WGS sequence"/>
</dbReference>
<evidence type="ECO:0000256" key="2">
    <source>
        <dbReference type="ARBA" id="ARBA00023002"/>
    </source>
</evidence>
<dbReference type="EC" id="1.5.1.-" evidence="4"/>
<dbReference type="Gene3D" id="1.10.10.10">
    <property type="entry name" value="Winged helix-like DNA-binding domain superfamily/Winged helix DNA-binding domain"/>
    <property type="match status" value="1"/>
</dbReference>
<dbReference type="EMBL" id="JAVDWV010000016">
    <property type="protein sequence ID" value="MDR7156487.1"/>
    <property type="molecule type" value="Genomic_DNA"/>
</dbReference>
<dbReference type="PANTHER" id="PTHR30466:SF11">
    <property type="entry name" value="FLAVIN-DEPENDENT MONOOXYGENASE, REDUCTASE SUBUNIT HSAB"/>
    <property type="match status" value="1"/>
</dbReference>
<dbReference type="Pfam" id="PF01613">
    <property type="entry name" value="Flavin_Reduct"/>
    <property type="match status" value="1"/>
</dbReference>